<dbReference type="GO" id="GO:0015910">
    <property type="term" value="P:long-chain fatty acid import into peroxisome"/>
    <property type="evidence" value="ECO:0007669"/>
    <property type="project" value="TreeGrafter"/>
</dbReference>
<sequence>MTVDVDKFSLCITELASNLLKPTLDILLYATKLQTSVGPLIPLAMASYLFSSGTALTRLRRPAAEYTAAIQRREGDYRFVTNRMVAHAEEIAFYDGVGREKNYLQRIFGSLLGTIRRGSRFRHAMDILDSVMAKYIATALGWMLLNRAAQVPPASSLPPSLPPSLLPSFPSILSPCLLLAGVLRADCRDHLDVDRSRL</sequence>
<dbReference type="PANTHER" id="PTHR11384">
    <property type="entry name" value="ATP-BINDING CASSETTE, SUB-FAMILY D MEMBER"/>
    <property type="match status" value="1"/>
</dbReference>
<evidence type="ECO:0000256" key="3">
    <source>
        <dbReference type="ARBA" id="ARBA00022989"/>
    </source>
</evidence>
<dbReference type="GO" id="GO:0140359">
    <property type="term" value="F:ABC-type transporter activity"/>
    <property type="evidence" value="ECO:0007669"/>
    <property type="project" value="InterPro"/>
</dbReference>
<dbReference type="Proteomes" id="UP000019335">
    <property type="component" value="Chromosome 16"/>
</dbReference>
<keyword evidence="1" id="KW-0813">Transport</keyword>
<evidence type="ECO:0000256" key="2">
    <source>
        <dbReference type="ARBA" id="ARBA00022692"/>
    </source>
</evidence>
<dbReference type="OrthoDB" id="422637at2759"/>
<accession>W7TTS4</accession>
<dbReference type="GO" id="GO:0006635">
    <property type="term" value="P:fatty acid beta-oxidation"/>
    <property type="evidence" value="ECO:0007669"/>
    <property type="project" value="TreeGrafter"/>
</dbReference>
<keyword evidence="3" id="KW-1133">Transmembrane helix</keyword>
<dbReference type="GO" id="GO:0005778">
    <property type="term" value="C:peroxisomal membrane"/>
    <property type="evidence" value="ECO:0007669"/>
    <property type="project" value="TreeGrafter"/>
</dbReference>
<dbReference type="PANTHER" id="PTHR11384:SF67">
    <property type="entry name" value="ATP-BINDING CASSETTE SUB-FAMILY D MEMBER 1"/>
    <property type="match status" value="1"/>
</dbReference>
<dbReference type="Pfam" id="PF06472">
    <property type="entry name" value="ABC_membrane_2"/>
    <property type="match status" value="1"/>
</dbReference>
<evidence type="ECO:0000256" key="1">
    <source>
        <dbReference type="ARBA" id="ARBA00022448"/>
    </source>
</evidence>
<dbReference type="GO" id="GO:0005524">
    <property type="term" value="F:ATP binding"/>
    <property type="evidence" value="ECO:0007669"/>
    <property type="project" value="UniProtKB-KW"/>
</dbReference>
<keyword evidence="6" id="KW-0547">Nucleotide-binding</keyword>
<feature type="domain" description="ABC transmembrane type-1" evidence="5">
    <location>
        <begin position="2"/>
        <end position="145"/>
    </location>
</feature>
<keyword evidence="2" id="KW-0812">Transmembrane</keyword>
<gene>
    <name evidence="6" type="ORF">Naga_101730g1</name>
</gene>
<keyword evidence="4" id="KW-0472">Membrane</keyword>
<evidence type="ECO:0000259" key="5">
    <source>
        <dbReference type="Pfam" id="PF06472"/>
    </source>
</evidence>
<keyword evidence="6" id="KW-0067">ATP-binding</keyword>
<organism evidence="6 7">
    <name type="scientific">Nannochloropsis gaditana</name>
    <dbReference type="NCBI Taxonomy" id="72520"/>
    <lineage>
        <taxon>Eukaryota</taxon>
        <taxon>Sar</taxon>
        <taxon>Stramenopiles</taxon>
        <taxon>Ochrophyta</taxon>
        <taxon>Eustigmatophyceae</taxon>
        <taxon>Eustigmatales</taxon>
        <taxon>Monodopsidaceae</taxon>
        <taxon>Nannochloropsis</taxon>
    </lineage>
</organism>
<dbReference type="GO" id="GO:0042760">
    <property type="term" value="P:very long-chain fatty acid catabolic process"/>
    <property type="evidence" value="ECO:0007669"/>
    <property type="project" value="TreeGrafter"/>
</dbReference>
<keyword evidence="7" id="KW-1185">Reference proteome</keyword>
<reference evidence="6 7" key="1">
    <citation type="journal article" date="2014" name="Mol. Plant">
        <title>Chromosome Scale Genome Assembly and Transcriptome Profiling of Nannochloropsis gaditana in Nitrogen Depletion.</title>
        <authorList>
            <person name="Corteggiani Carpinelli E."/>
            <person name="Telatin A."/>
            <person name="Vitulo N."/>
            <person name="Forcato C."/>
            <person name="D'Angelo M."/>
            <person name="Schiavon R."/>
            <person name="Vezzi A."/>
            <person name="Giacometti G.M."/>
            <person name="Morosinotto T."/>
            <person name="Valle G."/>
        </authorList>
    </citation>
    <scope>NUCLEOTIDE SEQUENCE [LARGE SCALE GENOMIC DNA]</scope>
    <source>
        <strain evidence="6 7">B-31</strain>
    </source>
</reference>
<dbReference type="EMBL" id="AZIL01001491">
    <property type="protein sequence ID" value="EWM23759.1"/>
    <property type="molecule type" value="Genomic_DNA"/>
</dbReference>
<dbReference type="GO" id="GO:0005324">
    <property type="term" value="F:long-chain fatty acid transmembrane transporter activity"/>
    <property type="evidence" value="ECO:0007669"/>
    <property type="project" value="TreeGrafter"/>
</dbReference>
<evidence type="ECO:0000256" key="4">
    <source>
        <dbReference type="ARBA" id="ARBA00023136"/>
    </source>
</evidence>
<dbReference type="AlphaFoldDB" id="W7TTS4"/>
<name>W7TTS4_9STRA</name>
<dbReference type="InterPro" id="IPR050835">
    <property type="entry name" value="ABC_transporter_sub-D"/>
</dbReference>
<evidence type="ECO:0000313" key="7">
    <source>
        <dbReference type="Proteomes" id="UP000019335"/>
    </source>
</evidence>
<comment type="caution">
    <text evidence="6">The sequence shown here is derived from an EMBL/GenBank/DDBJ whole genome shotgun (WGS) entry which is preliminary data.</text>
</comment>
<evidence type="ECO:0000313" key="6">
    <source>
        <dbReference type="EMBL" id="EWM23759.1"/>
    </source>
</evidence>
<protein>
    <submittedName>
        <fullName evidence="6">Atp-binding cassette sub-family d member 3</fullName>
    </submittedName>
</protein>
<dbReference type="InterPro" id="IPR011527">
    <property type="entry name" value="ABC1_TM_dom"/>
</dbReference>
<proteinExistence type="predicted"/>
<dbReference type="GO" id="GO:0007031">
    <property type="term" value="P:peroxisome organization"/>
    <property type="evidence" value="ECO:0007669"/>
    <property type="project" value="TreeGrafter"/>
</dbReference>